<keyword evidence="1" id="KW-0472">Membrane</keyword>
<dbReference type="AlphaFoldDB" id="A0A6C0EX56"/>
<keyword evidence="1" id="KW-0812">Transmembrane</keyword>
<dbReference type="EMBL" id="MN738964">
    <property type="protein sequence ID" value="QHT33342.1"/>
    <property type="molecule type" value="Genomic_DNA"/>
</dbReference>
<sequence>MSKNNVSGIDTDLDKRLKETESCYNFEKLNYKTGLLDETVDATYIIHLEGNGRYDNILNQLEEYKPTQTVYILLNKGFKCSKKGIKTPSADLTDCYLQIFKHAKKENLNNILILEDDFIFNDKIKDPFHIKNVNDFLTSKQGDNFIYILGAITWFLIPYNAYNYRPLCLSGTHSIIYSKAHRDDYLLNYPIRQVVTDWDVNYNINFTPRFIYYTPLCYQLCTNTENSIDSKFSNKYVAFASNMVRFLNYNIVYRILGLDKNPEPGFSILYFFAKLIFYLVVLALLYTPFILYYIYNNFDVIKAYALSVIREIRSRT</sequence>
<accession>A0A6C0EX56</accession>
<evidence type="ECO:0000256" key="1">
    <source>
        <dbReference type="SAM" id="Phobius"/>
    </source>
</evidence>
<feature type="transmembrane region" description="Helical" evidence="1">
    <location>
        <begin position="268"/>
        <end position="295"/>
    </location>
</feature>
<organism evidence="2">
    <name type="scientific">viral metagenome</name>
    <dbReference type="NCBI Taxonomy" id="1070528"/>
    <lineage>
        <taxon>unclassified sequences</taxon>
        <taxon>metagenomes</taxon>
        <taxon>organismal metagenomes</taxon>
    </lineage>
</organism>
<name>A0A6C0EX56_9ZZZZ</name>
<evidence type="ECO:0000313" key="2">
    <source>
        <dbReference type="EMBL" id="QHT33342.1"/>
    </source>
</evidence>
<reference evidence="2" key="1">
    <citation type="journal article" date="2020" name="Nature">
        <title>Giant virus diversity and host interactions through global metagenomics.</title>
        <authorList>
            <person name="Schulz F."/>
            <person name="Roux S."/>
            <person name="Paez-Espino D."/>
            <person name="Jungbluth S."/>
            <person name="Walsh D.A."/>
            <person name="Denef V.J."/>
            <person name="McMahon K.D."/>
            <person name="Konstantinidis K.T."/>
            <person name="Eloe-Fadrosh E.A."/>
            <person name="Kyrpides N.C."/>
            <person name="Woyke T."/>
        </authorList>
    </citation>
    <scope>NUCLEOTIDE SEQUENCE</scope>
    <source>
        <strain evidence="2">GVMAG-M-3300009161-34</strain>
    </source>
</reference>
<keyword evidence="1" id="KW-1133">Transmembrane helix</keyword>
<protein>
    <submittedName>
        <fullName evidence="2">Uncharacterized protein</fullName>
    </submittedName>
</protein>
<proteinExistence type="predicted"/>